<evidence type="ECO:0000256" key="11">
    <source>
        <dbReference type="SAM" id="MobiDB-lite"/>
    </source>
</evidence>
<feature type="region of interest" description="Disordered" evidence="11">
    <location>
        <begin position="217"/>
        <end position="246"/>
    </location>
</feature>
<evidence type="ECO:0000256" key="9">
    <source>
        <dbReference type="ARBA" id="ARBA00023179"/>
    </source>
</evidence>
<name>A0ABD6ENM1_9BILA</name>
<dbReference type="InterPro" id="IPR002928">
    <property type="entry name" value="Myosin_tail"/>
</dbReference>
<comment type="caution">
    <text evidence="13">The sequence shown here is derived from an EMBL/GenBank/DDBJ whole genome shotgun (WGS) entry which is preliminary data.</text>
</comment>
<evidence type="ECO:0000256" key="7">
    <source>
        <dbReference type="ARBA" id="ARBA00023123"/>
    </source>
</evidence>
<dbReference type="GO" id="GO:0030016">
    <property type="term" value="C:myofibril"/>
    <property type="evidence" value="ECO:0007669"/>
    <property type="project" value="UniProtKB-SubCell"/>
</dbReference>
<evidence type="ECO:0000256" key="4">
    <source>
        <dbReference type="ARBA" id="ARBA00022433"/>
    </source>
</evidence>
<dbReference type="Proteomes" id="UP001608902">
    <property type="component" value="Unassembled WGS sequence"/>
</dbReference>
<keyword evidence="6" id="KW-0175">Coiled coil</keyword>
<evidence type="ECO:0000256" key="10">
    <source>
        <dbReference type="ARBA" id="ARBA00049580"/>
    </source>
</evidence>
<feature type="domain" description="Myosin tail" evidence="12">
    <location>
        <begin position="2"/>
        <end position="226"/>
    </location>
</feature>
<sequence>MNKQQEVEINEAREQIAQLVAQNAANVAAKKKTEADVLVLKNELEETVGELNASDERMKHASMDVARLAEELAQEHERSQNLEKSKKALDLVVKELQAKLDDSEVALLKGEQKTICKFEQRLKTVQSQLNDEQRRSQENMKTLTRQNRQIRELQFEVAEDKSNAARLNELIEKLQSKIKIQKKQIEEAEEVANVNLQKYKQLQVALEHAEERAQNAENSLLHLRSKNRMTTSLSREKSEVMINGES</sequence>
<dbReference type="InterPro" id="IPR014751">
    <property type="entry name" value="XRCC4-like_C"/>
</dbReference>
<dbReference type="AlphaFoldDB" id="A0ABD6ENM1"/>
<keyword evidence="7" id="KW-0518">Myosin</keyword>
<organism evidence="13 14">
    <name type="scientific">Gnathostoma spinigerum</name>
    <dbReference type="NCBI Taxonomy" id="75299"/>
    <lineage>
        <taxon>Eukaryota</taxon>
        <taxon>Metazoa</taxon>
        <taxon>Ecdysozoa</taxon>
        <taxon>Nematoda</taxon>
        <taxon>Chromadorea</taxon>
        <taxon>Rhabditida</taxon>
        <taxon>Spirurina</taxon>
        <taxon>Gnathostomatomorpha</taxon>
        <taxon>Gnathostomatoidea</taxon>
        <taxon>Gnathostomatidae</taxon>
        <taxon>Gnathostoma</taxon>
    </lineage>
</organism>
<dbReference type="PANTHER" id="PTHR46349:SF6">
    <property type="entry name" value="MYOSIN-6-LIKE"/>
    <property type="match status" value="1"/>
</dbReference>
<reference evidence="13 14" key="1">
    <citation type="submission" date="2024-08" db="EMBL/GenBank/DDBJ databases">
        <title>Gnathostoma spinigerum genome.</title>
        <authorList>
            <person name="Gonzalez-Bertolin B."/>
            <person name="Monzon S."/>
            <person name="Zaballos A."/>
            <person name="Jimenez P."/>
            <person name="Dekumyoy P."/>
            <person name="Varona S."/>
            <person name="Cuesta I."/>
            <person name="Sumanam S."/>
            <person name="Adisakwattana P."/>
            <person name="Gasser R.B."/>
            <person name="Hernandez-Gonzalez A."/>
            <person name="Young N.D."/>
            <person name="Perteguer M.J."/>
        </authorList>
    </citation>
    <scope>NUCLEOTIDE SEQUENCE [LARGE SCALE GENOMIC DNA]</scope>
    <source>
        <strain evidence="13">AL3</strain>
        <tissue evidence="13">Liver</tissue>
    </source>
</reference>
<evidence type="ECO:0000256" key="6">
    <source>
        <dbReference type="ARBA" id="ARBA00023054"/>
    </source>
</evidence>
<keyword evidence="4" id="KW-0787">Thick filament</keyword>
<evidence type="ECO:0000256" key="5">
    <source>
        <dbReference type="ARBA" id="ARBA00022490"/>
    </source>
</evidence>
<comment type="subcellular location">
    <subcellularLocation>
        <location evidence="1">Cytoplasm</location>
        <location evidence="1">Myofibril</location>
    </subcellularLocation>
</comment>
<evidence type="ECO:0000256" key="2">
    <source>
        <dbReference type="ARBA" id="ARBA00008447"/>
    </source>
</evidence>
<evidence type="ECO:0000256" key="8">
    <source>
        <dbReference type="ARBA" id="ARBA00023175"/>
    </source>
</evidence>
<protein>
    <recommendedName>
        <fullName evidence="3">Paramyosin</fullName>
    </recommendedName>
</protein>
<evidence type="ECO:0000259" key="12">
    <source>
        <dbReference type="Pfam" id="PF01576"/>
    </source>
</evidence>
<dbReference type="Gene3D" id="1.20.5.370">
    <property type="match status" value="1"/>
</dbReference>
<dbReference type="EMBL" id="JBGFUD010003038">
    <property type="protein sequence ID" value="MFH4978272.1"/>
    <property type="molecule type" value="Genomic_DNA"/>
</dbReference>
<dbReference type="Pfam" id="PF01576">
    <property type="entry name" value="Myosin_tail_1"/>
    <property type="match status" value="1"/>
</dbReference>
<accession>A0ABD6ENM1</accession>
<keyword evidence="5" id="KW-0963">Cytoplasm</keyword>
<evidence type="ECO:0000256" key="3">
    <source>
        <dbReference type="ARBA" id="ARBA00018623"/>
    </source>
</evidence>
<keyword evidence="9" id="KW-0514">Muscle protein</keyword>
<evidence type="ECO:0000313" key="14">
    <source>
        <dbReference type="Proteomes" id="UP001608902"/>
    </source>
</evidence>
<keyword evidence="8" id="KW-0505">Motor protein</keyword>
<evidence type="ECO:0000256" key="1">
    <source>
        <dbReference type="ARBA" id="ARBA00004657"/>
    </source>
</evidence>
<keyword evidence="14" id="KW-1185">Reference proteome</keyword>
<dbReference type="PANTHER" id="PTHR46349">
    <property type="entry name" value="CINGULIN-LIKE PROTEIN 1-RELATED"/>
    <property type="match status" value="1"/>
</dbReference>
<dbReference type="GO" id="GO:0032982">
    <property type="term" value="C:myosin filament"/>
    <property type="evidence" value="ECO:0007669"/>
    <property type="project" value="UniProtKB-KW"/>
</dbReference>
<proteinExistence type="inferred from homology"/>
<evidence type="ECO:0000313" key="13">
    <source>
        <dbReference type="EMBL" id="MFH4978272.1"/>
    </source>
</evidence>
<comment type="similarity">
    <text evidence="2">Belongs to the paramyosin family.</text>
</comment>
<gene>
    <name evidence="13" type="ORF">AB6A40_004981</name>
</gene>
<comment type="function">
    <text evidence="10">Paramyosin is a major structural component of many thick filaments isolated from invertebrate muscles.</text>
</comment>
<dbReference type="GO" id="GO:0016459">
    <property type="term" value="C:myosin complex"/>
    <property type="evidence" value="ECO:0007669"/>
    <property type="project" value="UniProtKB-KW"/>
</dbReference>